<keyword evidence="6" id="KW-0746">Sphingolipid metabolism</keyword>
<dbReference type="HAMAP" id="MF_00985">
    <property type="entry name" value="2am3keto_CoA_ligase"/>
    <property type="match status" value="1"/>
</dbReference>
<dbReference type="NCBIfam" id="NF005394">
    <property type="entry name" value="PRK06939.1"/>
    <property type="match status" value="1"/>
</dbReference>
<feature type="binding site" evidence="11">
    <location>
        <position position="135"/>
    </location>
    <ligand>
        <name>substrate</name>
    </ligand>
</feature>
<feature type="binding site" description="in other chain" evidence="11">
    <location>
        <begin position="110"/>
        <end position="111"/>
    </location>
    <ligand>
        <name>pyridoxal 5'-phosphate</name>
        <dbReference type="ChEBI" id="CHEBI:597326"/>
        <note>ligand shared between dimeric partners</note>
    </ligand>
</feature>
<evidence type="ECO:0000256" key="6">
    <source>
        <dbReference type="ARBA" id="ARBA00022919"/>
    </source>
</evidence>
<comment type="pathway">
    <text evidence="11">Amino-acid degradation; L-threonine degradation via oxydo-reductase pathway; glycine from L-threonine: step 2/2.</text>
</comment>
<feature type="modified residue" description="N6-(pyridoxal phosphate)lysine" evidence="11">
    <location>
        <position position="241"/>
    </location>
</feature>
<accession>A0A1P8JJ24</accession>
<evidence type="ECO:0000259" key="12">
    <source>
        <dbReference type="Pfam" id="PF00155"/>
    </source>
</evidence>
<dbReference type="InterPro" id="IPR015421">
    <property type="entry name" value="PyrdxlP-dep_Trfase_major"/>
</dbReference>
<evidence type="ECO:0000256" key="8">
    <source>
        <dbReference type="ARBA" id="ARBA00023315"/>
    </source>
</evidence>
<dbReference type="GO" id="GO:0005829">
    <property type="term" value="C:cytosol"/>
    <property type="evidence" value="ECO:0007669"/>
    <property type="project" value="TreeGrafter"/>
</dbReference>
<feature type="domain" description="Aminotransferase class I/classII large" evidence="12">
    <location>
        <begin position="41"/>
        <end position="383"/>
    </location>
</feature>
<dbReference type="EC" id="2.3.1.29" evidence="11"/>
<proteinExistence type="inferred from homology"/>
<comment type="pathway">
    <text evidence="2">Sphingolipid metabolism.</text>
</comment>
<evidence type="ECO:0000256" key="1">
    <source>
        <dbReference type="ARBA" id="ARBA00004760"/>
    </source>
</evidence>
<evidence type="ECO:0000256" key="7">
    <source>
        <dbReference type="ARBA" id="ARBA00023098"/>
    </source>
</evidence>
<feature type="binding site" description="in other chain" evidence="11">
    <location>
        <begin position="207"/>
        <end position="210"/>
    </location>
    <ligand>
        <name>pyridoxal 5'-phosphate</name>
        <dbReference type="ChEBI" id="CHEBI:597326"/>
        <note>ligand shared between dimeric partners</note>
    </ligand>
</feature>
<organism evidence="13 14">
    <name type="scientific">Prevotella intermedia</name>
    <dbReference type="NCBI Taxonomy" id="28131"/>
    <lineage>
        <taxon>Bacteria</taxon>
        <taxon>Pseudomonadati</taxon>
        <taxon>Bacteroidota</taxon>
        <taxon>Bacteroidia</taxon>
        <taxon>Bacteroidales</taxon>
        <taxon>Prevotellaceae</taxon>
        <taxon>Prevotella</taxon>
    </lineage>
</organism>
<evidence type="ECO:0000313" key="13">
    <source>
        <dbReference type="EMBL" id="BAR94751.1"/>
    </source>
</evidence>
<evidence type="ECO:0000313" key="14">
    <source>
        <dbReference type="Proteomes" id="UP000067008"/>
    </source>
</evidence>
<comment type="subunit">
    <text evidence="11">Homodimer.</text>
</comment>
<dbReference type="GO" id="GO:0004758">
    <property type="term" value="F:serine C-palmitoyltransferase activity"/>
    <property type="evidence" value="ECO:0007669"/>
    <property type="project" value="UniProtKB-EC"/>
</dbReference>
<dbReference type="GO" id="GO:0016874">
    <property type="term" value="F:ligase activity"/>
    <property type="evidence" value="ECO:0007669"/>
    <property type="project" value="UniProtKB-KW"/>
</dbReference>
<comment type="catalytic activity">
    <reaction evidence="11">
        <text>glycine + acetyl-CoA = (2S)-2-amino-3-oxobutanoate + CoA</text>
        <dbReference type="Rhea" id="RHEA:20736"/>
        <dbReference type="ChEBI" id="CHEBI:57287"/>
        <dbReference type="ChEBI" id="CHEBI:57288"/>
        <dbReference type="ChEBI" id="CHEBI:57305"/>
        <dbReference type="ChEBI" id="CHEBI:78948"/>
        <dbReference type="EC" id="2.3.1.29"/>
    </reaction>
</comment>
<comment type="catalytic activity">
    <reaction evidence="9">
        <text>L-serine + hexadecanoyl-CoA + H(+) = 3-oxosphinganine + CO2 + CoA</text>
        <dbReference type="Rhea" id="RHEA:14761"/>
        <dbReference type="ChEBI" id="CHEBI:15378"/>
        <dbReference type="ChEBI" id="CHEBI:16526"/>
        <dbReference type="ChEBI" id="CHEBI:33384"/>
        <dbReference type="ChEBI" id="CHEBI:57287"/>
        <dbReference type="ChEBI" id="CHEBI:57379"/>
        <dbReference type="ChEBI" id="CHEBI:58299"/>
        <dbReference type="EC" id="2.3.1.50"/>
    </reaction>
    <physiologicalReaction direction="left-to-right" evidence="9">
        <dbReference type="Rhea" id="RHEA:14762"/>
    </physiologicalReaction>
</comment>
<keyword evidence="13" id="KW-0436">Ligase</keyword>
<dbReference type="GO" id="GO:0008890">
    <property type="term" value="F:glycine C-acetyltransferase activity"/>
    <property type="evidence" value="ECO:0007669"/>
    <property type="project" value="UniProtKB-UniRule"/>
</dbReference>
<dbReference type="SUPFAM" id="SSF53383">
    <property type="entry name" value="PLP-dependent transferases"/>
    <property type="match status" value="1"/>
</dbReference>
<evidence type="ECO:0000256" key="5">
    <source>
        <dbReference type="ARBA" id="ARBA00022898"/>
    </source>
</evidence>
<evidence type="ECO:0000256" key="2">
    <source>
        <dbReference type="ARBA" id="ARBA00004991"/>
    </source>
</evidence>
<dbReference type="PANTHER" id="PTHR13693">
    <property type="entry name" value="CLASS II AMINOTRANSFERASE/8-AMINO-7-OXONONANOATE SYNTHASE"/>
    <property type="match status" value="1"/>
</dbReference>
<dbReference type="Pfam" id="PF00155">
    <property type="entry name" value="Aminotran_1_2"/>
    <property type="match status" value="1"/>
</dbReference>
<keyword evidence="7" id="KW-0443">Lipid metabolism</keyword>
<dbReference type="Gene3D" id="3.40.640.10">
    <property type="entry name" value="Type I PLP-dependent aspartate aminotransferase-like (Major domain)"/>
    <property type="match status" value="1"/>
</dbReference>
<evidence type="ECO:0000256" key="11">
    <source>
        <dbReference type="HAMAP-Rule" id="MF_00985"/>
    </source>
</evidence>
<dbReference type="EMBL" id="AP014925">
    <property type="protein sequence ID" value="BAR94751.1"/>
    <property type="molecule type" value="Genomic_DNA"/>
</dbReference>
<dbReference type="GO" id="GO:0019518">
    <property type="term" value="P:L-threonine catabolic process to glycine"/>
    <property type="evidence" value="ECO:0007669"/>
    <property type="project" value="UniProtKB-UniRule"/>
</dbReference>
<dbReference type="NCBIfam" id="TIGR01822">
    <property type="entry name" value="2am3keto_CoA"/>
    <property type="match status" value="1"/>
</dbReference>
<evidence type="ECO:0000256" key="10">
    <source>
        <dbReference type="ARBA" id="ARBA00055827"/>
    </source>
</evidence>
<gene>
    <name evidence="11" type="primary">kbl</name>
    <name evidence="13" type="ORF">PI172_0023</name>
</gene>
<evidence type="ECO:0000256" key="4">
    <source>
        <dbReference type="ARBA" id="ARBA00022679"/>
    </source>
</evidence>
<name>A0A1P8JJ24_PREIN</name>
<dbReference type="AlphaFoldDB" id="A0A1P8JJ24"/>
<dbReference type="Proteomes" id="UP000067008">
    <property type="component" value="Chromosome 2"/>
</dbReference>
<dbReference type="InterPro" id="IPR004839">
    <property type="entry name" value="Aminotransferase_I/II_large"/>
</dbReference>
<feature type="binding site" description="in other chain" evidence="11">
    <location>
        <begin position="238"/>
        <end position="241"/>
    </location>
    <ligand>
        <name>pyridoxal 5'-phosphate</name>
        <dbReference type="ChEBI" id="CHEBI:597326"/>
        <note>ligand shared between dimeric partners</note>
    </ligand>
</feature>
<feature type="binding site" evidence="11">
    <location>
        <position position="365"/>
    </location>
    <ligand>
        <name>substrate</name>
    </ligand>
</feature>
<feature type="binding site" description="in other chain" evidence="11">
    <location>
        <position position="182"/>
    </location>
    <ligand>
        <name>pyridoxal 5'-phosphate</name>
        <dbReference type="ChEBI" id="CHEBI:597326"/>
        <note>ligand shared between dimeric partners</note>
    </ligand>
</feature>
<dbReference type="InterPro" id="IPR050087">
    <property type="entry name" value="AON_synthase_class-II"/>
</dbReference>
<dbReference type="CDD" id="cd06454">
    <property type="entry name" value="KBL_like"/>
    <property type="match status" value="1"/>
</dbReference>
<keyword evidence="5 11" id="KW-0663">Pyridoxal phosphate</keyword>
<evidence type="ECO:0000256" key="9">
    <source>
        <dbReference type="ARBA" id="ARBA00047854"/>
    </source>
</evidence>
<comment type="function">
    <text evidence="10">Involved in de novo bacterial ceramide synthesis. Catalyzes the condensation of L-serine with palmitoyl-CoA (hexadecanoyl-CoA) to produce 3-oxosphinganine. Also capable of using alanine as substrate leading to the formation of 1-deoxysphinganine (1-deoxySa). Contributes to the levels of endogenous sphingolipids in its host.</text>
</comment>
<dbReference type="FunFam" id="3.40.640.10:FF:000006">
    <property type="entry name" value="5-aminolevulinate synthase, mitochondrial"/>
    <property type="match status" value="1"/>
</dbReference>
<comment type="pathway">
    <text evidence="1">Lipid metabolism; sphingolipid metabolism.</text>
</comment>
<sequence>MYGKMKQHLCDALAGLKDAGLYKEERIIEGPQQAEILVKGKKVLNFCANNYLGLSNHPRLIEGAKNMMDKRGFGMSSVRFICGTQDSHKELEAAISDYFKTEDTILYAACFDANGGVFGALFNEEDAIISDALNHASIIDGVRLCKAKRYRYANGNMEELEKCLQEAQAQRFRIVVTDGVFSMDGNVAPMDKICDLAEKYDALVMVDESHSAGVVGETGHGVSELCKTYGRVDIYTGTLGKAFGGALGGFTTGRKEIIDMLRQNSRPYLFSNSLAPSIIGASLEVFKMLKESNELHDKLVENVNYFRDKMMAAGFDIKPTQSAICAVMLYDAKLSQVYASKMLDEGIYVTGFYYPVVPKNEARIRVQISAGHDREQLDKCINAFIKIGKELGVLK</sequence>
<protein>
    <recommendedName>
        <fullName evidence="11">2-amino-3-ketobutyrate coenzyme A ligase</fullName>
        <shortName evidence="11">AKB ligase</shortName>
        <ecNumber evidence="11">2.3.1.29</ecNumber>
    </recommendedName>
    <alternativeName>
        <fullName evidence="11">Glycine acetyltransferase</fullName>
    </alternativeName>
</protein>
<evidence type="ECO:0000256" key="3">
    <source>
        <dbReference type="ARBA" id="ARBA00008392"/>
    </source>
</evidence>
<dbReference type="PANTHER" id="PTHR13693:SF102">
    <property type="entry name" value="2-AMINO-3-KETOBUTYRATE COENZYME A LIGASE, MITOCHONDRIAL"/>
    <property type="match status" value="1"/>
</dbReference>
<reference evidence="13 14" key="1">
    <citation type="submission" date="2015-07" db="EMBL/GenBank/DDBJ databases">
        <title>Complete genome sequence of Prevotella intermedia strain 17-2.</title>
        <authorList>
            <person name="Nambu T."/>
        </authorList>
    </citation>
    <scope>NUCLEOTIDE SEQUENCE [LARGE SCALE GENOMIC DNA]</scope>
    <source>
        <strain evidence="13 14">17-2</strain>
    </source>
</reference>
<dbReference type="InterPro" id="IPR015424">
    <property type="entry name" value="PyrdxlP-dep_Trfase"/>
</dbReference>
<dbReference type="InterPro" id="IPR011282">
    <property type="entry name" value="2am3keto_CoA_ligase"/>
</dbReference>
<dbReference type="RefSeq" id="WP_014709343.1">
    <property type="nucleotide sequence ID" value="NZ_AP014925.1"/>
</dbReference>
<keyword evidence="4 11" id="KW-0808">Transferase</keyword>
<comment type="cofactor">
    <cofactor evidence="11">
        <name>pyridoxal 5'-phosphate</name>
        <dbReference type="ChEBI" id="CHEBI:597326"/>
    </cofactor>
    <text evidence="11">Binds 1 pyridoxal phosphate per subunit.</text>
</comment>
<dbReference type="GO" id="GO:0016020">
    <property type="term" value="C:membrane"/>
    <property type="evidence" value="ECO:0007669"/>
    <property type="project" value="GOC"/>
</dbReference>
<comment type="similarity">
    <text evidence="3 11">Belongs to the class-II pyridoxal-phosphate-dependent aminotransferase family.</text>
</comment>
<dbReference type="GO" id="GO:0030170">
    <property type="term" value="F:pyridoxal phosphate binding"/>
    <property type="evidence" value="ECO:0007669"/>
    <property type="project" value="UniProtKB-UniRule"/>
</dbReference>
<comment type="function">
    <text evidence="11">Catalyzes the cleavage of 2-amino-3-ketobutyrate to glycine and acetyl-CoA.</text>
</comment>
<feature type="binding site" evidence="11">
    <location>
        <begin position="271"/>
        <end position="272"/>
    </location>
    <ligand>
        <name>pyridoxal 5'-phosphate</name>
        <dbReference type="ChEBI" id="CHEBI:597326"/>
        <note>ligand shared between dimeric partners</note>
    </ligand>
</feature>
<dbReference type="GO" id="GO:0030148">
    <property type="term" value="P:sphingolipid biosynthetic process"/>
    <property type="evidence" value="ECO:0007669"/>
    <property type="project" value="UniProtKB-ARBA"/>
</dbReference>
<keyword evidence="8 11" id="KW-0012">Acyltransferase</keyword>
<dbReference type="OMA" id="GTHEYCD"/>
<dbReference type="Gene3D" id="3.90.1150.10">
    <property type="entry name" value="Aspartate Aminotransferase, domain 1"/>
    <property type="match status" value="1"/>
</dbReference>
<dbReference type="InterPro" id="IPR015422">
    <property type="entry name" value="PyrdxlP-dep_Trfase_small"/>
</dbReference>